<dbReference type="InterPro" id="IPR051783">
    <property type="entry name" value="NAD(P)-dependent_oxidoreduct"/>
</dbReference>
<protein>
    <recommendedName>
        <fullName evidence="1">NAD(P)-binding domain-containing protein</fullName>
    </recommendedName>
</protein>
<sequence>MAAKTQILVLGATGGSIVIELLKAKDHPYILSALVRRPEQVDKLKDVGVKSILFKGLDDVDAIRNAAKDHDIIIAAASARNANSAKACLEGLAERKRNHGKEVHYIHISGTSMIGDWPETGERIDTSIHSDIDEDIYVTERDHAESHSPVRAVDQLVVNTGEKENVKTYIIPGPLIWLFTEGFGQVHMMVQLALKKRHAVHIGSGSGIWNRVHILDLTKLFSLIVNNIISNKEIPSGKTGYYFAENGFQTWHSIAAGIGWTGYEIGVIDTPAVANISLEEVADEFFGGDTRDAEGVLASNSRTKADRARQVLGWKPTYGDEAWIQEIKEVVTTMSKESGKDHSFR</sequence>
<evidence type="ECO:0000313" key="2">
    <source>
        <dbReference type="EMBL" id="KAG0651163.1"/>
    </source>
</evidence>
<comment type="caution">
    <text evidence="2">The sequence shown here is derived from an EMBL/GenBank/DDBJ whole genome shotgun (WGS) entry which is preliminary data.</text>
</comment>
<dbReference type="Gene3D" id="3.40.50.720">
    <property type="entry name" value="NAD(P)-binding Rossmann-like Domain"/>
    <property type="match status" value="1"/>
</dbReference>
<dbReference type="AlphaFoldDB" id="A0A9P7AZ00"/>
<name>A0A9P7AZ00_9HELO</name>
<organism evidence="2 3">
    <name type="scientific">Hyphodiscus hymeniophilus</name>
    <dbReference type="NCBI Taxonomy" id="353542"/>
    <lineage>
        <taxon>Eukaryota</taxon>
        <taxon>Fungi</taxon>
        <taxon>Dikarya</taxon>
        <taxon>Ascomycota</taxon>
        <taxon>Pezizomycotina</taxon>
        <taxon>Leotiomycetes</taxon>
        <taxon>Helotiales</taxon>
        <taxon>Hyphodiscaceae</taxon>
        <taxon>Hyphodiscus</taxon>
    </lineage>
</organism>
<keyword evidence="3" id="KW-1185">Reference proteome</keyword>
<accession>A0A9P7AZ00</accession>
<dbReference type="SUPFAM" id="SSF51735">
    <property type="entry name" value="NAD(P)-binding Rossmann-fold domains"/>
    <property type="match status" value="1"/>
</dbReference>
<dbReference type="PANTHER" id="PTHR48079:SF6">
    <property type="entry name" value="NAD(P)-BINDING DOMAIN-CONTAINING PROTEIN-RELATED"/>
    <property type="match status" value="1"/>
</dbReference>
<dbReference type="InterPro" id="IPR036291">
    <property type="entry name" value="NAD(P)-bd_dom_sf"/>
</dbReference>
<feature type="domain" description="NAD(P)-binding" evidence="1">
    <location>
        <begin position="11"/>
        <end position="95"/>
    </location>
</feature>
<evidence type="ECO:0000259" key="1">
    <source>
        <dbReference type="Pfam" id="PF13460"/>
    </source>
</evidence>
<dbReference type="Proteomes" id="UP000785200">
    <property type="component" value="Unassembled WGS sequence"/>
</dbReference>
<dbReference type="Pfam" id="PF13460">
    <property type="entry name" value="NAD_binding_10"/>
    <property type="match status" value="1"/>
</dbReference>
<gene>
    <name evidence="2" type="ORF">D0Z07_2622</name>
</gene>
<proteinExistence type="predicted"/>
<dbReference type="PANTHER" id="PTHR48079">
    <property type="entry name" value="PROTEIN YEEZ"/>
    <property type="match status" value="1"/>
</dbReference>
<reference evidence="2" key="1">
    <citation type="submission" date="2019-07" db="EMBL/GenBank/DDBJ databases">
        <title>Hyphodiscus hymeniophilus genome sequencing and assembly.</title>
        <authorList>
            <person name="Kramer G."/>
            <person name="Nodwell J."/>
        </authorList>
    </citation>
    <scope>NUCLEOTIDE SEQUENCE</scope>
    <source>
        <strain evidence="2">ATCC 34498</strain>
    </source>
</reference>
<dbReference type="OrthoDB" id="10262413at2759"/>
<evidence type="ECO:0000313" key="3">
    <source>
        <dbReference type="Proteomes" id="UP000785200"/>
    </source>
</evidence>
<dbReference type="GO" id="GO:0004029">
    <property type="term" value="F:aldehyde dehydrogenase (NAD+) activity"/>
    <property type="evidence" value="ECO:0007669"/>
    <property type="project" value="TreeGrafter"/>
</dbReference>
<dbReference type="GO" id="GO:0005737">
    <property type="term" value="C:cytoplasm"/>
    <property type="evidence" value="ECO:0007669"/>
    <property type="project" value="TreeGrafter"/>
</dbReference>
<dbReference type="EMBL" id="VNKQ01000005">
    <property type="protein sequence ID" value="KAG0651163.1"/>
    <property type="molecule type" value="Genomic_DNA"/>
</dbReference>
<dbReference type="InterPro" id="IPR016040">
    <property type="entry name" value="NAD(P)-bd_dom"/>
</dbReference>